<organism evidence="6 7">
    <name type="scientific">Candidatus Caccoplasma merdipullorum</name>
    <dbReference type="NCBI Taxonomy" id="2840718"/>
    <lineage>
        <taxon>Bacteria</taxon>
        <taxon>Pseudomonadati</taxon>
        <taxon>Bacteroidota</taxon>
        <taxon>Bacteroidia</taxon>
        <taxon>Bacteroidales</taxon>
        <taxon>Bacteroidaceae</taxon>
        <taxon>Bacteroidaceae incertae sedis</taxon>
        <taxon>Candidatus Caccoplasma</taxon>
    </lineage>
</organism>
<evidence type="ECO:0000313" key="6">
    <source>
        <dbReference type="EMBL" id="MBO8438311.1"/>
    </source>
</evidence>
<dbReference type="PANTHER" id="PTHR30419:SF29">
    <property type="entry name" value="LYSR-FAMILY TRANSCRIPTIONAL REGULATOR"/>
    <property type="match status" value="1"/>
</dbReference>
<dbReference type="Pfam" id="PF00126">
    <property type="entry name" value="HTH_1"/>
    <property type="match status" value="1"/>
</dbReference>
<dbReference type="Pfam" id="PF03466">
    <property type="entry name" value="LysR_substrate"/>
    <property type="match status" value="1"/>
</dbReference>
<keyword evidence="2" id="KW-0805">Transcription regulation</keyword>
<dbReference type="Gene3D" id="3.40.190.10">
    <property type="entry name" value="Periplasmic binding protein-like II"/>
    <property type="match status" value="2"/>
</dbReference>
<dbReference type="SUPFAM" id="SSF53850">
    <property type="entry name" value="Periplasmic binding protein-like II"/>
    <property type="match status" value="1"/>
</dbReference>
<proteinExistence type="inferred from homology"/>
<reference evidence="6" key="1">
    <citation type="submission" date="2020-10" db="EMBL/GenBank/DDBJ databases">
        <authorList>
            <person name="Gilroy R."/>
        </authorList>
    </citation>
    <scope>NUCLEOTIDE SEQUENCE</scope>
    <source>
        <strain evidence="6">G3-4614</strain>
    </source>
</reference>
<evidence type="ECO:0000256" key="2">
    <source>
        <dbReference type="ARBA" id="ARBA00023015"/>
    </source>
</evidence>
<comment type="similarity">
    <text evidence="1">Belongs to the LysR transcriptional regulatory family.</text>
</comment>
<evidence type="ECO:0000256" key="3">
    <source>
        <dbReference type="ARBA" id="ARBA00023125"/>
    </source>
</evidence>
<evidence type="ECO:0000259" key="5">
    <source>
        <dbReference type="PROSITE" id="PS50931"/>
    </source>
</evidence>
<dbReference type="InterPro" id="IPR050950">
    <property type="entry name" value="HTH-type_LysR_regulators"/>
</dbReference>
<dbReference type="PANTHER" id="PTHR30419">
    <property type="entry name" value="HTH-TYPE TRANSCRIPTIONAL REGULATOR YBHD"/>
    <property type="match status" value="1"/>
</dbReference>
<dbReference type="EMBL" id="JADIMW010000060">
    <property type="protein sequence ID" value="MBO8438311.1"/>
    <property type="molecule type" value="Genomic_DNA"/>
</dbReference>
<keyword evidence="4" id="KW-0804">Transcription</keyword>
<name>A0A9D9E2V1_9BACT</name>
<dbReference type="GO" id="GO:0003677">
    <property type="term" value="F:DNA binding"/>
    <property type="evidence" value="ECO:0007669"/>
    <property type="project" value="UniProtKB-KW"/>
</dbReference>
<comment type="caution">
    <text evidence="6">The sequence shown here is derived from an EMBL/GenBank/DDBJ whole genome shotgun (WGS) entry which is preliminary data.</text>
</comment>
<dbReference type="FunFam" id="1.10.10.10:FF:000001">
    <property type="entry name" value="LysR family transcriptional regulator"/>
    <property type="match status" value="1"/>
</dbReference>
<dbReference type="InterPro" id="IPR000847">
    <property type="entry name" value="LysR_HTH_N"/>
</dbReference>
<sequence length="312" mass="35072">MTIQQLEYIVALDKHRRFVEAAEECGVTQPTLSAMIMKLEEELDVKIFDRSKHPVEPTATGRLLIRQAETALREAGRMREVVASERGSVAGDLSLGIIPTAAPYLLPLFLSRYRKAYPDVRLRISEFPAAEGLERVRTSEIDLMIASMPDDIPAGIATIPLYRERFYAYVSPSYPYRDATFVAGDMPVDNVWVLCQGHCIIKGAGFSFCRRNAAAGTPSHVYDAGSIDTLVRIVDTNGGYTVIPELHLGYLSDEQRANVREIVSPEVHREVSVAIRLDYIRERLLNSVVDIIKTILPPEMLDERIRRFPIKL</sequence>
<evidence type="ECO:0000256" key="1">
    <source>
        <dbReference type="ARBA" id="ARBA00009437"/>
    </source>
</evidence>
<protein>
    <submittedName>
        <fullName evidence="6">LysR family transcriptional regulator</fullName>
    </submittedName>
</protein>
<keyword evidence="3" id="KW-0238">DNA-binding</keyword>
<dbReference type="PRINTS" id="PR00039">
    <property type="entry name" value="HTHLYSR"/>
</dbReference>
<accession>A0A9D9E2V1</accession>
<gene>
    <name evidence="6" type="ORF">IAC54_05365</name>
</gene>
<dbReference type="InterPro" id="IPR005119">
    <property type="entry name" value="LysR_subst-bd"/>
</dbReference>
<dbReference type="PROSITE" id="PS50931">
    <property type="entry name" value="HTH_LYSR"/>
    <property type="match status" value="1"/>
</dbReference>
<dbReference type="SUPFAM" id="SSF46785">
    <property type="entry name" value="Winged helix' DNA-binding domain"/>
    <property type="match status" value="1"/>
</dbReference>
<evidence type="ECO:0000313" key="7">
    <source>
        <dbReference type="Proteomes" id="UP000823636"/>
    </source>
</evidence>
<dbReference type="InterPro" id="IPR036390">
    <property type="entry name" value="WH_DNA-bd_sf"/>
</dbReference>
<dbReference type="InterPro" id="IPR036388">
    <property type="entry name" value="WH-like_DNA-bd_sf"/>
</dbReference>
<dbReference type="AlphaFoldDB" id="A0A9D9E2V1"/>
<evidence type="ECO:0000256" key="4">
    <source>
        <dbReference type="ARBA" id="ARBA00023163"/>
    </source>
</evidence>
<dbReference type="GO" id="GO:0005829">
    <property type="term" value="C:cytosol"/>
    <property type="evidence" value="ECO:0007669"/>
    <property type="project" value="TreeGrafter"/>
</dbReference>
<dbReference type="GO" id="GO:0003700">
    <property type="term" value="F:DNA-binding transcription factor activity"/>
    <property type="evidence" value="ECO:0007669"/>
    <property type="project" value="InterPro"/>
</dbReference>
<dbReference type="Gene3D" id="1.10.10.10">
    <property type="entry name" value="Winged helix-like DNA-binding domain superfamily/Winged helix DNA-binding domain"/>
    <property type="match status" value="1"/>
</dbReference>
<feature type="domain" description="HTH lysR-type" evidence="5">
    <location>
        <begin position="1"/>
        <end position="58"/>
    </location>
</feature>
<dbReference type="Proteomes" id="UP000823636">
    <property type="component" value="Unassembled WGS sequence"/>
</dbReference>
<reference evidence="6" key="2">
    <citation type="journal article" date="2021" name="PeerJ">
        <title>Extensive microbial diversity within the chicken gut microbiome revealed by metagenomics and culture.</title>
        <authorList>
            <person name="Gilroy R."/>
            <person name="Ravi A."/>
            <person name="Getino M."/>
            <person name="Pursley I."/>
            <person name="Horton D.L."/>
            <person name="Alikhan N.F."/>
            <person name="Baker D."/>
            <person name="Gharbi K."/>
            <person name="Hall N."/>
            <person name="Watson M."/>
            <person name="Adriaenssens E.M."/>
            <person name="Foster-Nyarko E."/>
            <person name="Jarju S."/>
            <person name="Secka A."/>
            <person name="Antonio M."/>
            <person name="Oren A."/>
            <person name="Chaudhuri R.R."/>
            <person name="La Ragione R."/>
            <person name="Hildebrand F."/>
            <person name="Pallen M.J."/>
        </authorList>
    </citation>
    <scope>NUCLEOTIDE SEQUENCE</scope>
    <source>
        <strain evidence="6">G3-4614</strain>
    </source>
</reference>